<name>A0AA41V126_PAPNU</name>
<gene>
    <name evidence="12" type="ORF">MKW94_007930</name>
</gene>
<evidence type="ECO:0000256" key="1">
    <source>
        <dbReference type="ARBA" id="ARBA00004448"/>
    </source>
</evidence>
<accession>A0AA41V126</accession>
<keyword evidence="9" id="KW-0496">Mitochondrion</keyword>
<feature type="non-terminal residue" evidence="12">
    <location>
        <position position="79"/>
    </location>
</feature>
<keyword evidence="5" id="KW-0999">Mitochondrion inner membrane</keyword>
<dbReference type="PANTHER" id="PTHR10485">
    <property type="entry name" value="MITOCHONDRIAL IMPORT INNER MEMBRANE TRANSLOCASE SUBUNIT TIM-17"/>
    <property type="match status" value="1"/>
</dbReference>
<evidence type="ECO:0000256" key="5">
    <source>
        <dbReference type="ARBA" id="ARBA00022792"/>
    </source>
</evidence>
<dbReference type="PANTHER" id="PTHR10485:SF0">
    <property type="entry name" value="AT05822P-RELATED"/>
    <property type="match status" value="1"/>
</dbReference>
<comment type="similarity">
    <text evidence="2">Belongs to the Tim17/Tim22/Tim23 family.</text>
</comment>
<keyword evidence="3" id="KW-0813">Transport</keyword>
<sequence length="79" mass="8455">MVLSFYEKDQRIVFGAGVGFQLGAVGGSVFHFLKGSYRSLKGERFTGGEQAIRLNVPRNASGFAALAATVSAFENAFAY</sequence>
<evidence type="ECO:0000256" key="2">
    <source>
        <dbReference type="ARBA" id="ARBA00008444"/>
    </source>
</evidence>
<comment type="subcellular location">
    <subcellularLocation>
        <location evidence="1">Mitochondrion inner membrane</location>
        <topology evidence="1">Multi-pass membrane protein</topology>
    </subcellularLocation>
</comment>
<feature type="transmembrane region" description="Helical" evidence="11">
    <location>
        <begin position="12"/>
        <end position="33"/>
    </location>
</feature>
<organism evidence="12 13">
    <name type="scientific">Papaver nudicaule</name>
    <name type="common">Iceland poppy</name>
    <dbReference type="NCBI Taxonomy" id="74823"/>
    <lineage>
        <taxon>Eukaryota</taxon>
        <taxon>Viridiplantae</taxon>
        <taxon>Streptophyta</taxon>
        <taxon>Embryophyta</taxon>
        <taxon>Tracheophyta</taxon>
        <taxon>Spermatophyta</taxon>
        <taxon>Magnoliopsida</taxon>
        <taxon>Ranunculales</taxon>
        <taxon>Papaveraceae</taxon>
        <taxon>Papaveroideae</taxon>
        <taxon>Papaver</taxon>
    </lineage>
</organism>
<keyword evidence="8" id="KW-0811">Translocation</keyword>
<keyword evidence="6" id="KW-0653">Protein transport</keyword>
<dbReference type="GO" id="GO:0030150">
    <property type="term" value="P:protein import into mitochondrial matrix"/>
    <property type="evidence" value="ECO:0007669"/>
    <property type="project" value="TreeGrafter"/>
</dbReference>
<evidence type="ECO:0000256" key="8">
    <source>
        <dbReference type="ARBA" id="ARBA00023010"/>
    </source>
</evidence>
<keyword evidence="4 11" id="KW-0812">Transmembrane</keyword>
<evidence type="ECO:0000256" key="6">
    <source>
        <dbReference type="ARBA" id="ARBA00022927"/>
    </source>
</evidence>
<evidence type="ECO:0000256" key="10">
    <source>
        <dbReference type="ARBA" id="ARBA00023136"/>
    </source>
</evidence>
<reference evidence="12" key="1">
    <citation type="submission" date="2022-03" db="EMBL/GenBank/DDBJ databases">
        <title>A functionally conserved STORR gene fusion in Papaver species that diverged 16.8 million years ago.</title>
        <authorList>
            <person name="Catania T."/>
        </authorList>
    </citation>
    <scope>NUCLEOTIDE SEQUENCE</scope>
    <source>
        <strain evidence="12">S-191538</strain>
    </source>
</reference>
<evidence type="ECO:0000256" key="3">
    <source>
        <dbReference type="ARBA" id="ARBA00022448"/>
    </source>
</evidence>
<keyword evidence="7 11" id="KW-1133">Transmembrane helix</keyword>
<evidence type="ECO:0000256" key="11">
    <source>
        <dbReference type="SAM" id="Phobius"/>
    </source>
</evidence>
<evidence type="ECO:0000256" key="7">
    <source>
        <dbReference type="ARBA" id="ARBA00022989"/>
    </source>
</evidence>
<dbReference type="AlphaFoldDB" id="A0AA41V126"/>
<proteinExistence type="inferred from homology"/>
<evidence type="ECO:0000256" key="4">
    <source>
        <dbReference type="ARBA" id="ARBA00022692"/>
    </source>
</evidence>
<dbReference type="GO" id="GO:0008320">
    <property type="term" value="F:protein transmembrane transporter activity"/>
    <property type="evidence" value="ECO:0007669"/>
    <property type="project" value="TreeGrafter"/>
</dbReference>
<evidence type="ECO:0000313" key="12">
    <source>
        <dbReference type="EMBL" id="MCL7027589.1"/>
    </source>
</evidence>
<protein>
    <submittedName>
        <fullName evidence="12">Uncharacterized protein</fullName>
    </submittedName>
</protein>
<keyword evidence="13" id="KW-1185">Reference proteome</keyword>
<dbReference type="EMBL" id="JAJJMA010069762">
    <property type="protein sequence ID" value="MCL7027589.1"/>
    <property type="molecule type" value="Genomic_DNA"/>
</dbReference>
<keyword evidence="10 11" id="KW-0472">Membrane</keyword>
<evidence type="ECO:0000256" key="9">
    <source>
        <dbReference type="ARBA" id="ARBA00023128"/>
    </source>
</evidence>
<dbReference type="GO" id="GO:0005744">
    <property type="term" value="C:TIM23 mitochondrial import inner membrane translocase complex"/>
    <property type="evidence" value="ECO:0007669"/>
    <property type="project" value="TreeGrafter"/>
</dbReference>
<comment type="caution">
    <text evidence="12">The sequence shown here is derived from an EMBL/GenBank/DDBJ whole genome shotgun (WGS) entry which is preliminary data.</text>
</comment>
<dbReference type="Proteomes" id="UP001177140">
    <property type="component" value="Unassembled WGS sequence"/>
</dbReference>
<evidence type="ECO:0000313" key="13">
    <source>
        <dbReference type="Proteomes" id="UP001177140"/>
    </source>
</evidence>